<evidence type="ECO:0000256" key="1">
    <source>
        <dbReference type="SAM" id="SignalP"/>
    </source>
</evidence>
<dbReference type="AlphaFoldDB" id="A0A5C5X2C1"/>
<comment type="caution">
    <text evidence="3">The sequence shown here is derived from an EMBL/GenBank/DDBJ whole genome shotgun (WGS) entry which is preliminary data.</text>
</comment>
<feature type="domain" description="Tll0287-like" evidence="2">
    <location>
        <begin position="35"/>
        <end position="173"/>
    </location>
</feature>
<proteinExistence type="predicted"/>
<evidence type="ECO:0000259" key="2">
    <source>
        <dbReference type="Pfam" id="PF11845"/>
    </source>
</evidence>
<accession>A0A5C5X2C1</accession>
<gene>
    <name evidence="3" type="ORF">KOR42_06330</name>
</gene>
<dbReference type="OrthoDB" id="268788at2"/>
<evidence type="ECO:0000313" key="3">
    <source>
        <dbReference type="EMBL" id="TWT57274.1"/>
    </source>
</evidence>
<feature type="signal peptide" evidence="1">
    <location>
        <begin position="1"/>
        <end position="23"/>
    </location>
</feature>
<dbReference type="Proteomes" id="UP000317243">
    <property type="component" value="Unassembled WGS sequence"/>
</dbReference>
<dbReference type="Pfam" id="PF11845">
    <property type="entry name" value="Tll0287-like"/>
    <property type="match status" value="1"/>
</dbReference>
<organism evidence="3 4">
    <name type="scientific">Thalassoglobus neptunius</name>
    <dbReference type="NCBI Taxonomy" id="1938619"/>
    <lineage>
        <taxon>Bacteria</taxon>
        <taxon>Pseudomonadati</taxon>
        <taxon>Planctomycetota</taxon>
        <taxon>Planctomycetia</taxon>
        <taxon>Planctomycetales</taxon>
        <taxon>Planctomycetaceae</taxon>
        <taxon>Thalassoglobus</taxon>
    </lineage>
</organism>
<feature type="chain" id="PRO_5022776822" description="Tll0287-like domain-containing protein" evidence="1">
    <location>
        <begin position="24"/>
        <end position="203"/>
    </location>
</feature>
<keyword evidence="4" id="KW-1185">Reference proteome</keyword>
<dbReference type="EMBL" id="SIHI01000001">
    <property type="protein sequence ID" value="TWT57274.1"/>
    <property type="molecule type" value="Genomic_DNA"/>
</dbReference>
<evidence type="ECO:0000313" key="4">
    <source>
        <dbReference type="Proteomes" id="UP000317243"/>
    </source>
</evidence>
<dbReference type="RefSeq" id="WP_146507128.1">
    <property type="nucleotide sequence ID" value="NZ_SIHI01000001.1"/>
</dbReference>
<reference evidence="3 4" key="1">
    <citation type="submission" date="2019-02" db="EMBL/GenBank/DDBJ databases">
        <title>Deep-cultivation of Planctomycetes and their phenomic and genomic characterization uncovers novel biology.</title>
        <authorList>
            <person name="Wiegand S."/>
            <person name="Jogler M."/>
            <person name="Boedeker C."/>
            <person name="Pinto D."/>
            <person name="Vollmers J."/>
            <person name="Rivas-Marin E."/>
            <person name="Kohn T."/>
            <person name="Peeters S.H."/>
            <person name="Heuer A."/>
            <person name="Rast P."/>
            <person name="Oberbeckmann S."/>
            <person name="Bunk B."/>
            <person name="Jeske O."/>
            <person name="Meyerdierks A."/>
            <person name="Storesund J.E."/>
            <person name="Kallscheuer N."/>
            <person name="Luecker S."/>
            <person name="Lage O.M."/>
            <person name="Pohl T."/>
            <person name="Merkel B.J."/>
            <person name="Hornburger P."/>
            <person name="Mueller R.-W."/>
            <person name="Bruemmer F."/>
            <person name="Labrenz M."/>
            <person name="Spormann A.M."/>
            <person name="Op Den Camp H."/>
            <person name="Overmann J."/>
            <person name="Amann R."/>
            <person name="Jetten M.S.M."/>
            <person name="Mascher T."/>
            <person name="Medema M.H."/>
            <person name="Devos D.P."/>
            <person name="Kaster A.-K."/>
            <person name="Ovreas L."/>
            <person name="Rohde M."/>
            <person name="Galperin M.Y."/>
            <person name="Jogler C."/>
        </authorList>
    </citation>
    <scope>NUCLEOTIDE SEQUENCE [LARGE SCALE GENOMIC DNA]</scope>
    <source>
        <strain evidence="3 4">KOR42</strain>
    </source>
</reference>
<sequence length="203" mass="23149" precursor="true">MAIEKFCWARTISLFALAHFCLAQQCDPMIASSAQAEDVEPAKSAITHKESVHEENVAHARRLASILFESVHGSLQVMHRDLFREDESLSIPSRSLEDVFSVLNRKYNVELRWLAVDTPAMNIDHEPSSEFEKQVVRHLRTQETSFESIEGNRFHYAGRIRLSTTCLGCHVPRRSDNDDRFAGLLMTFDLQRDAENDASGEEE</sequence>
<dbReference type="InterPro" id="IPR021796">
    <property type="entry name" value="Tll0287-like_dom"/>
</dbReference>
<keyword evidence="1" id="KW-0732">Signal</keyword>
<protein>
    <recommendedName>
        <fullName evidence="2">Tll0287-like domain-containing protein</fullName>
    </recommendedName>
</protein>
<name>A0A5C5X2C1_9PLAN</name>